<evidence type="ECO:0000256" key="2">
    <source>
        <dbReference type="ARBA" id="ARBA00022679"/>
    </source>
</evidence>
<protein>
    <submittedName>
        <fullName evidence="4">4'-phosphopantetheinyl transferase family protein</fullName>
    </submittedName>
</protein>
<feature type="domain" description="4'-phosphopantetheinyl transferase" evidence="3">
    <location>
        <begin position="67"/>
        <end position="134"/>
    </location>
</feature>
<evidence type="ECO:0000313" key="5">
    <source>
        <dbReference type="Proteomes" id="UP001589896"/>
    </source>
</evidence>
<comment type="caution">
    <text evidence="4">The sequence shown here is derived from an EMBL/GenBank/DDBJ whole genome shotgun (WGS) entry which is preliminary data.</text>
</comment>
<dbReference type="InterPro" id="IPR050559">
    <property type="entry name" value="P-Pant_transferase_sf"/>
</dbReference>
<dbReference type="PANTHER" id="PTHR12215:SF10">
    <property type="entry name" value="L-AMINOADIPATE-SEMIALDEHYDE DEHYDROGENASE-PHOSPHOPANTETHEINYL TRANSFERASE"/>
    <property type="match status" value="1"/>
</dbReference>
<evidence type="ECO:0000256" key="1">
    <source>
        <dbReference type="ARBA" id="ARBA00010990"/>
    </source>
</evidence>
<dbReference type="Pfam" id="PF01648">
    <property type="entry name" value="ACPS"/>
    <property type="match status" value="1"/>
</dbReference>
<dbReference type="PANTHER" id="PTHR12215">
    <property type="entry name" value="PHOSPHOPANTETHEINE TRANSFERASE"/>
    <property type="match status" value="1"/>
</dbReference>
<comment type="similarity">
    <text evidence="1">Belongs to the P-Pant transferase superfamily. Gsp/Sfp/HetI/AcpT family.</text>
</comment>
<organism evidence="4 5">
    <name type="scientific">Lysobacter korlensis</name>
    <dbReference type="NCBI Taxonomy" id="553636"/>
    <lineage>
        <taxon>Bacteria</taxon>
        <taxon>Pseudomonadati</taxon>
        <taxon>Pseudomonadota</taxon>
        <taxon>Gammaproteobacteria</taxon>
        <taxon>Lysobacterales</taxon>
        <taxon>Lysobacteraceae</taxon>
        <taxon>Lysobacter</taxon>
    </lineage>
</organism>
<gene>
    <name evidence="4" type="ORF">ACFFGH_14820</name>
</gene>
<keyword evidence="2 4" id="KW-0808">Transferase</keyword>
<name>A0ABV6RQP5_9GAMM</name>
<dbReference type="GO" id="GO:0016740">
    <property type="term" value="F:transferase activity"/>
    <property type="evidence" value="ECO:0007669"/>
    <property type="project" value="UniProtKB-KW"/>
</dbReference>
<accession>A0ABV6RQP5</accession>
<dbReference type="Proteomes" id="UP001589896">
    <property type="component" value="Unassembled WGS sequence"/>
</dbReference>
<keyword evidence="5" id="KW-1185">Reference proteome</keyword>
<dbReference type="SUPFAM" id="SSF56214">
    <property type="entry name" value="4'-phosphopantetheinyl transferase"/>
    <property type="match status" value="2"/>
</dbReference>
<dbReference type="EMBL" id="JBHLTG010000003">
    <property type="protein sequence ID" value="MFC0679111.1"/>
    <property type="molecule type" value="Genomic_DNA"/>
</dbReference>
<dbReference type="InterPro" id="IPR008278">
    <property type="entry name" value="4-PPantetheinyl_Trfase_dom"/>
</dbReference>
<evidence type="ECO:0000259" key="3">
    <source>
        <dbReference type="Pfam" id="PF01648"/>
    </source>
</evidence>
<reference evidence="4 5" key="1">
    <citation type="submission" date="2024-09" db="EMBL/GenBank/DDBJ databases">
        <authorList>
            <person name="Sun Q."/>
            <person name="Mori K."/>
        </authorList>
    </citation>
    <scope>NUCLEOTIDE SEQUENCE [LARGE SCALE GENOMIC DNA]</scope>
    <source>
        <strain evidence="4 5">KCTC 23076</strain>
    </source>
</reference>
<dbReference type="InterPro" id="IPR037143">
    <property type="entry name" value="4-PPantetheinyl_Trfase_dom_sf"/>
</dbReference>
<evidence type="ECO:0000313" key="4">
    <source>
        <dbReference type="EMBL" id="MFC0679111.1"/>
    </source>
</evidence>
<sequence length="198" mass="21641">MQADREMLMLAYALHRAFLAEVLGSQPASVPLRRDEAGRPRIEGDAVWTSLSHTRGWVALAACRSHPVGVDIEPIERADVMDEIAHVVCDPDELERLRSLDLAARRDRLLSLWVRKEAVLKAVGVGLQTPMDSFCALDDRPVLIPGVGGRWYISSIEAPTDIRAAVAASAVLQVEGGLLNTSALFSRYRDNDVAADDS</sequence>
<dbReference type="Gene3D" id="3.90.470.20">
    <property type="entry name" value="4'-phosphopantetheinyl transferase domain"/>
    <property type="match status" value="2"/>
</dbReference>
<proteinExistence type="inferred from homology"/>